<keyword evidence="1" id="KW-0326">Glycosidase</keyword>
<evidence type="ECO:0000313" key="1">
    <source>
        <dbReference type="EMBL" id="MPN58115.1"/>
    </source>
</evidence>
<comment type="caution">
    <text evidence="1">The sequence shown here is derived from an EMBL/GenBank/DDBJ whole genome shotgun (WGS) entry which is preliminary data.</text>
</comment>
<protein>
    <submittedName>
        <fullName evidence="1">Aryl-phospho-beta-D-glucosidase BglH</fullName>
        <ecNumber evidence="1">3.2.1.86</ecNumber>
    </submittedName>
</protein>
<gene>
    <name evidence="1" type="primary">bglH_29</name>
    <name evidence="1" type="ORF">SDC9_205816</name>
</gene>
<organism evidence="1">
    <name type="scientific">bioreactor metagenome</name>
    <dbReference type="NCBI Taxonomy" id="1076179"/>
    <lineage>
        <taxon>unclassified sequences</taxon>
        <taxon>metagenomes</taxon>
        <taxon>ecological metagenomes</taxon>
    </lineage>
</organism>
<dbReference type="EMBL" id="VSSQ01130457">
    <property type="protein sequence ID" value="MPN58115.1"/>
    <property type="molecule type" value="Genomic_DNA"/>
</dbReference>
<reference evidence="1" key="1">
    <citation type="submission" date="2019-08" db="EMBL/GenBank/DDBJ databases">
        <authorList>
            <person name="Kucharzyk K."/>
            <person name="Murdoch R.W."/>
            <person name="Higgins S."/>
            <person name="Loffler F."/>
        </authorList>
    </citation>
    <scope>NUCLEOTIDE SEQUENCE</scope>
</reference>
<name>A0A645J321_9ZZZZ</name>
<keyword evidence="1" id="KW-0378">Hydrolase</keyword>
<dbReference type="InterPro" id="IPR001360">
    <property type="entry name" value="Glyco_hydro_1"/>
</dbReference>
<dbReference type="AlphaFoldDB" id="A0A645J321"/>
<dbReference type="GO" id="GO:0005975">
    <property type="term" value="P:carbohydrate metabolic process"/>
    <property type="evidence" value="ECO:0007669"/>
    <property type="project" value="InterPro"/>
</dbReference>
<accession>A0A645J321</accession>
<dbReference type="InterPro" id="IPR017853">
    <property type="entry name" value="GH"/>
</dbReference>
<proteinExistence type="predicted"/>
<sequence length="42" mass="5011">MSKRYGFIYVDQDDYGNGTLERSKKKSFDWYKQVITTNGEKL</sequence>
<dbReference type="Gene3D" id="3.20.20.80">
    <property type="entry name" value="Glycosidases"/>
    <property type="match status" value="1"/>
</dbReference>
<dbReference type="GO" id="GO:0008706">
    <property type="term" value="F:6-phospho-beta-glucosidase activity"/>
    <property type="evidence" value="ECO:0007669"/>
    <property type="project" value="UniProtKB-EC"/>
</dbReference>
<dbReference type="SUPFAM" id="SSF51445">
    <property type="entry name" value="(Trans)glycosidases"/>
    <property type="match status" value="1"/>
</dbReference>
<dbReference type="EC" id="3.2.1.86" evidence="1"/>
<dbReference type="Pfam" id="PF00232">
    <property type="entry name" value="Glyco_hydro_1"/>
    <property type="match status" value="1"/>
</dbReference>